<dbReference type="Proteomes" id="UP000585665">
    <property type="component" value="Unassembled WGS sequence"/>
</dbReference>
<keyword evidence="3" id="KW-0560">Oxidoreductase</keyword>
<dbReference type="Gene3D" id="2.60.120.330">
    <property type="entry name" value="B-lactam Antibiotic, Isopenicillin N Synthase, Chain"/>
    <property type="match status" value="1"/>
</dbReference>
<dbReference type="Pfam" id="PF05118">
    <property type="entry name" value="Asp_Arg_Hydrox"/>
    <property type="match status" value="1"/>
</dbReference>
<evidence type="ECO:0000313" key="5">
    <source>
        <dbReference type="EMBL" id="NVN40347.1"/>
    </source>
</evidence>
<dbReference type="PANTHER" id="PTHR46332">
    <property type="entry name" value="ASPARTATE BETA-HYDROXYLASE DOMAIN-CONTAINING PROTEIN 2"/>
    <property type="match status" value="1"/>
</dbReference>
<dbReference type="InterPro" id="IPR007803">
    <property type="entry name" value="Asp/Arg/Pro-Hydrxlase"/>
</dbReference>
<sequence>MVCQPQRTTGEAAVLKRLERILGVSAPPGKKKTIYHVTKGVRDTLDRFIMRRSLLPDLAVFGPDTFGWMERLEQNWTRIRDEAIRIQATEIPSLGDISPDHGRIAADRRWRSFFLEGYGYRRDENRARVPVTSALLDEIPGLVTATFSVLEAGCHIPRHRGMTKGMLTYHLALKVPADREQCWIQIEDGDTLRVLPWQDGHSLLFDDTCNHEVFNNTQDDRYVLLLQVKRPCRGMPSILMDIFFFGVRHSRFVQDIRKRLDARPAAA</sequence>
<comment type="caution">
    <text evidence="5">The sequence shown here is derived from an EMBL/GenBank/DDBJ whole genome shotgun (WGS) entry which is preliminary data.</text>
</comment>
<dbReference type="SUPFAM" id="SSF51197">
    <property type="entry name" value="Clavaminate synthase-like"/>
    <property type="match status" value="1"/>
</dbReference>
<feature type="domain" description="Aspartyl/asparaginy/proline hydroxylase" evidence="4">
    <location>
        <begin position="73"/>
        <end position="231"/>
    </location>
</feature>
<comment type="similarity">
    <text evidence="1">Belongs to the aspartyl/asparaginyl beta-hydroxylase family.</text>
</comment>
<gene>
    <name evidence="5" type="ORF">HUK82_07190</name>
</gene>
<evidence type="ECO:0000259" key="4">
    <source>
        <dbReference type="Pfam" id="PF05118"/>
    </source>
</evidence>
<proteinExistence type="inferred from homology"/>
<organism evidence="5 6">
    <name type="scientific">Ameyamaea chiangmaiensis</name>
    <dbReference type="NCBI Taxonomy" id="442969"/>
    <lineage>
        <taxon>Bacteria</taxon>
        <taxon>Pseudomonadati</taxon>
        <taxon>Pseudomonadota</taxon>
        <taxon>Alphaproteobacteria</taxon>
        <taxon>Acetobacterales</taxon>
        <taxon>Acetobacteraceae</taxon>
        <taxon>Ameyamaea</taxon>
    </lineage>
</organism>
<dbReference type="EMBL" id="JABXXR010000038">
    <property type="protein sequence ID" value="NVN40347.1"/>
    <property type="molecule type" value="Genomic_DNA"/>
</dbReference>
<dbReference type="InterPro" id="IPR027443">
    <property type="entry name" value="IPNS-like_sf"/>
</dbReference>
<evidence type="ECO:0000256" key="3">
    <source>
        <dbReference type="ARBA" id="ARBA00023002"/>
    </source>
</evidence>
<keyword evidence="2" id="KW-0223">Dioxygenase</keyword>
<accession>A0A850P6W1</accession>
<dbReference type="PANTHER" id="PTHR46332:SF5">
    <property type="entry name" value="ASPARTATE BETA-HYDROXYLASE DOMAIN CONTAINING 2"/>
    <property type="match status" value="1"/>
</dbReference>
<keyword evidence="6" id="KW-1185">Reference proteome</keyword>
<evidence type="ECO:0000256" key="1">
    <source>
        <dbReference type="ARBA" id="ARBA00007730"/>
    </source>
</evidence>
<dbReference type="InterPro" id="IPR051821">
    <property type="entry name" value="Asp/Asn_beta-hydroxylase"/>
</dbReference>
<protein>
    <submittedName>
        <fullName evidence="5">Aspartyl/asparaginyl beta-hydroxylase domain-containing protein</fullName>
    </submittedName>
</protein>
<evidence type="ECO:0000313" key="6">
    <source>
        <dbReference type="Proteomes" id="UP000585665"/>
    </source>
</evidence>
<dbReference type="AlphaFoldDB" id="A0A850P6W1"/>
<evidence type="ECO:0000256" key="2">
    <source>
        <dbReference type="ARBA" id="ARBA00022964"/>
    </source>
</evidence>
<dbReference type="GO" id="GO:0051213">
    <property type="term" value="F:dioxygenase activity"/>
    <property type="evidence" value="ECO:0007669"/>
    <property type="project" value="UniProtKB-KW"/>
</dbReference>
<reference evidence="5 6" key="1">
    <citation type="submission" date="2020-06" db="EMBL/GenBank/DDBJ databases">
        <title>Description of novel acetic acid bacteria.</title>
        <authorList>
            <person name="Sombolestani A."/>
        </authorList>
    </citation>
    <scope>NUCLEOTIDE SEQUENCE [LARGE SCALE GENOMIC DNA]</scope>
    <source>
        <strain evidence="5 6">LMG 27010</strain>
    </source>
</reference>
<name>A0A850P6W1_9PROT</name>